<proteinExistence type="predicted"/>
<name>A0A7G9YDN9_9EURY</name>
<reference evidence="1" key="1">
    <citation type="submission" date="2020-06" db="EMBL/GenBank/DDBJ databases">
        <title>Unique genomic features of the anaerobic methanotrophic archaea.</title>
        <authorList>
            <person name="Chadwick G.L."/>
            <person name="Skennerton C.T."/>
            <person name="Laso-Perez R."/>
            <person name="Leu A.O."/>
            <person name="Speth D.R."/>
            <person name="Yu H."/>
            <person name="Morgan-Lang C."/>
            <person name="Hatzenpichler R."/>
            <person name="Goudeau D."/>
            <person name="Malmstrom R."/>
            <person name="Brazelton W.J."/>
            <person name="Woyke T."/>
            <person name="Hallam S.J."/>
            <person name="Tyson G.W."/>
            <person name="Wegener G."/>
            <person name="Boetius A."/>
            <person name="Orphan V."/>
        </authorList>
    </citation>
    <scope>NUCLEOTIDE SEQUENCE</scope>
</reference>
<evidence type="ECO:0000313" key="1">
    <source>
        <dbReference type="EMBL" id="QNO46123.1"/>
    </source>
</evidence>
<dbReference type="EMBL" id="MT631169">
    <property type="protein sequence ID" value="QNO46123.1"/>
    <property type="molecule type" value="Genomic_DNA"/>
</dbReference>
<protein>
    <recommendedName>
        <fullName evidence="2">Helix-turn-helix type 11 domain-containing protein</fullName>
    </recommendedName>
</protein>
<accession>A0A7G9YDN9</accession>
<organism evidence="1">
    <name type="scientific">Candidatus Methanogaster sp. ANME-2c ERB4</name>
    <dbReference type="NCBI Taxonomy" id="2759911"/>
    <lineage>
        <taxon>Archaea</taxon>
        <taxon>Methanobacteriati</taxon>
        <taxon>Methanobacteriota</taxon>
        <taxon>Stenosarchaea group</taxon>
        <taxon>Methanomicrobia</taxon>
        <taxon>Methanosarcinales</taxon>
        <taxon>ANME-2 cluster</taxon>
        <taxon>Candidatus Methanogasteraceae</taxon>
        <taxon>Candidatus Methanogaster</taxon>
    </lineage>
</organism>
<gene>
    <name evidence="1" type="ORF">MFHEKKGA_00016</name>
</gene>
<dbReference type="AlphaFoldDB" id="A0A7G9YDN9"/>
<dbReference type="CDD" id="cd00090">
    <property type="entry name" value="HTH_ARSR"/>
    <property type="match status" value="1"/>
</dbReference>
<evidence type="ECO:0008006" key="2">
    <source>
        <dbReference type="Google" id="ProtNLM"/>
    </source>
</evidence>
<dbReference type="SUPFAM" id="SSF46785">
    <property type="entry name" value="Winged helix' DNA-binding domain"/>
    <property type="match status" value="1"/>
</dbReference>
<dbReference type="InterPro" id="IPR011991">
    <property type="entry name" value="ArsR-like_HTH"/>
</dbReference>
<dbReference type="InterPro" id="IPR036390">
    <property type="entry name" value="WH_DNA-bd_sf"/>
</dbReference>
<sequence length="103" mass="11626">MEFFGTKNPVLKALDFLIDNEAYDHSKSDIARGAGISRTTLYNVWNVIEGNGVVVATRDVGRARMYKLNKKNPIVKKFMELDDVISDHCAPRAENEMPITVVR</sequence>